<feature type="transmembrane region" description="Helical" evidence="7">
    <location>
        <begin position="151"/>
        <end position="172"/>
    </location>
</feature>
<feature type="transmembrane region" description="Helical" evidence="7">
    <location>
        <begin position="489"/>
        <end position="510"/>
    </location>
</feature>
<dbReference type="CDD" id="cd06261">
    <property type="entry name" value="TM_PBP2"/>
    <property type="match status" value="1"/>
</dbReference>
<keyword evidence="10" id="KW-1185">Reference proteome</keyword>
<dbReference type="AlphaFoldDB" id="A0A7L5AJV6"/>
<evidence type="ECO:0000256" key="3">
    <source>
        <dbReference type="ARBA" id="ARBA00022475"/>
    </source>
</evidence>
<feature type="transmembrane region" description="Helical" evidence="7">
    <location>
        <begin position="269"/>
        <end position="291"/>
    </location>
</feature>
<dbReference type="InterPro" id="IPR035906">
    <property type="entry name" value="MetI-like_sf"/>
</dbReference>
<comment type="similarity">
    <text evidence="7">Belongs to the binding-protein-dependent transport system permease family.</text>
</comment>
<dbReference type="GO" id="GO:0055085">
    <property type="term" value="P:transmembrane transport"/>
    <property type="evidence" value="ECO:0007669"/>
    <property type="project" value="InterPro"/>
</dbReference>
<sequence>MCVDPLQRKDSFVLRYILRRLVTALLIVFAASFLIYVLAANAGDPLEDLRTSTAPNKEALIAAKIQALNLDVPAPLRYFIWLSGVGGIFVGDLDLGQSLRGVEVTNLLAQSIWSTLSLVTAATVLSVLLGVSIGMATALRQYSGFDYSVTFVSFLFFSLPIFWVAQLLKLYIAIGFNDFLGDPAIPPIAIVITSLVVGFVWASLVGGGAKKYFTNFGVAILVTGGGLTYIALTNWMVTPSLGIFWIAVLGLLAAFSITYLTTGLANRKALYSSVVVAASAAALWFPVQYLYFYLPSWWSVVIVLLGLVAIGITAALLFGGSDRNVSVRAGVLTAVVSTLLLVVDRLMVAWPDYTANTGGRPIATIGSATPNLGGSIWIQGLDSITHLVLPTIALMLLSLAAWSRYSRASLLEVMNQDYVRTARAKGLPERTVVMRHAFRNALIPITTLVAFEIGALIGGAAITETVFGWSGMGSLFIGSVVDVDLNPLMGVFIITSIVALVFNLLADLAYSALDPRIRVN</sequence>
<evidence type="ECO:0000256" key="6">
    <source>
        <dbReference type="ARBA" id="ARBA00023136"/>
    </source>
</evidence>
<dbReference type="Proteomes" id="UP000464507">
    <property type="component" value="Chromosome"/>
</dbReference>
<protein>
    <submittedName>
        <fullName evidence="9">ABC transporter permease</fullName>
    </submittedName>
</protein>
<gene>
    <name evidence="9" type="ORF">BHD05_06825</name>
</gene>
<evidence type="ECO:0000256" key="4">
    <source>
        <dbReference type="ARBA" id="ARBA00022692"/>
    </source>
</evidence>
<evidence type="ECO:0000259" key="8">
    <source>
        <dbReference type="PROSITE" id="PS50928"/>
    </source>
</evidence>
<proteinExistence type="inferred from homology"/>
<keyword evidence="2 7" id="KW-0813">Transport</keyword>
<dbReference type="InterPro" id="IPR000515">
    <property type="entry name" value="MetI-like"/>
</dbReference>
<dbReference type="Pfam" id="PF00528">
    <property type="entry name" value="BPD_transp_1"/>
    <property type="match status" value="1"/>
</dbReference>
<feature type="transmembrane region" description="Helical" evidence="7">
    <location>
        <begin position="297"/>
        <end position="318"/>
    </location>
</feature>
<dbReference type="PANTHER" id="PTHR30465">
    <property type="entry name" value="INNER MEMBRANE ABC TRANSPORTER"/>
    <property type="match status" value="1"/>
</dbReference>
<feature type="transmembrane region" description="Helical" evidence="7">
    <location>
        <begin position="112"/>
        <end position="139"/>
    </location>
</feature>
<dbReference type="PANTHER" id="PTHR30465:SF0">
    <property type="entry name" value="OLIGOPEPTIDE TRANSPORT SYSTEM PERMEASE PROTEIN APPB"/>
    <property type="match status" value="1"/>
</dbReference>
<name>A0A7L5AJV6_9MICO</name>
<feature type="transmembrane region" description="Helical" evidence="7">
    <location>
        <begin position="21"/>
        <end position="39"/>
    </location>
</feature>
<evidence type="ECO:0000313" key="9">
    <source>
        <dbReference type="EMBL" id="QHO69401.1"/>
    </source>
</evidence>
<feature type="transmembrane region" description="Helical" evidence="7">
    <location>
        <begin position="243"/>
        <end position="262"/>
    </location>
</feature>
<evidence type="ECO:0000256" key="7">
    <source>
        <dbReference type="RuleBase" id="RU363032"/>
    </source>
</evidence>
<feature type="transmembrane region" description="Helical" evidence="7">
    <location>
        <begin position="216"/>
        <end position="237"/>
    </location>
</feature>
<feature type="transmembrane region" description="Helical" evidence="7">
    <location>
        <begin position="325"/>
        <end position="343"/>
    </location>
</feature>
<evidence type="ECO:0000313" key="10">
    <source>
        <dbReference type="Proteomes" id="UP000464507"/>
    </source>
</evidence>
<comment type="subcellular location">
    <subcellularLocation>
        <location evidence="1 7">Cell membrane</location>
        <topology evidence="1 7">Multi-pass membrane protein</topology>
    </subcellularLocation>
</comment>
<feature type="transmembrane region" description="Helical" evidence="7">
    <location>
        <begin position="441"/>
        <end position="469"/>
    </location>
</feature>
<keyword evidence="4 7" id="KW-0812">Transmembrane</keyword>
<dbReference type="PROSITE" id="PS50928">
    <property type="entry name" value="ABC_TM1"/>
    <property type="match status" value="1"/>
</dbReference>
<keyword evidence="6 7" id="KW-0472">Membrane</keyword>
<evidence type="ECO:0000256" key="2">
    <source>
        <dbReference type="ARBA" id="ARBA00022448"/>
    </source>
</evidence>
<organism evidence="9 10">
    <name type="scientific">Marisediminicola antarctica</name>
    <dbReference type="NCBI Taxonomy" id="674079"/>
    <lineage>
        <taxon>Bacteria</taxon>
        <taxon>Bacillati</taxon>
        <taxon>Actinomycetota</taxon>
        <taxon>Actinomycetes</taxon>
        <taxon>Micrococcales</taxon>
        <taxon>Microbacteriaceae</taxon>
        <taxon>Marisediminicola</taxon>
    </lineage>
</organism>
<evidence type="ECO:0000256" key="5">
    <source>
        <dbReference type="ARBA" id="ARBA00022989"/>
    </source>
</evidence>
<feature type="transmembrane region" description="Helical" evidence="7">
    <location>
        <begin position="184"/>
        <end position="204"/>
    </location>
</feature>
<dbReference type="Gene3D" id="1.10.3720.10">
    <property type="entry name" value="MetI-like"/>
    <property type="match status" value="1"/>
</dbReference>
<feature type="transmembrane region" description="Helical" evidence="7">
    <location>
        <begin position="384"/>
        <end position="402"/>
    </location>
</feature>
<reference evidence="9 10" key="1">
    <citation type="submission" date="2016-09" db="EMBL/GenBank/DDBJ databases">
        <title>Complete genome sequence of microbes from the polar regions.</title>
        <authorList>
            <person name="Liao L."/>
            <person name="Chen B."/>
        </authorList>
    </citation>
    <scope>NUCLEOTIDE SEQUENCE [LARGE SCALE GENOMIC DNA]</scope>
    <source>
        <strain evidence="9 10">ZS314</strain>
    </source>
</reference>
<keyword evidence="3" id="KW-1003">Cell membrane</keyword>
<dbReference type="EMBL" id="CP017146">
    <property type="protein sequence ID" value="QHO69401.1"/>
    <property type="molecule type" value="Genomic_DNA"/>
</dbReference>
<dbReference type="KEGG" id="mant:BHD05_06825"/>
<dbReference type="GO" id="GO:0005886">
    <property type="term" value="C:plasma membrane"/>
    <property type="evidence" value="ECO:0007669"/>
    <property type="project" value="UniProtKB-SubCell"/>
</dbReference>
<feature type="domain" description="ABC transmembrane type-1" evidence="8">
    <location>
        <begin position="112"/>
        <end position="510"/>
    </location>
</feature>
<evidence type="ECO:0000256" key="1">
    <source>
        <dbReference type="ARBA" id="ARBA00004651"/>
    </source>
</evidence>
<keyword evidence="5 7" id="KW-1133">Transmembrane helix</keyword>
<accession>A0A7L5AJV6</accession>